<accession>A0A852T5H1</accession>
<proteinExistence type="predicted"/>
<dbReference type="InterPro" id="IPR044880">
    <property type="entry name" value="NCX_ion-bd_dom_sf"/>
</dbReference>
<organism evidence="7 8">
    <name type="scientific">Leifsonia soli</name>
    <dbReference type="NCBI Taxonomy" id="582665"/>
    <lineage>
        <taxon>Bacteria</taxon>
        <taxon>Bacillati</taxon>
        <taxon>Actinomycetota</taxon>
        <taxon>Actinomycetes</taxon>
        <taxon>Micrococcales</taxon>
        <taxon>Microbacteriaceae</taxon>
        <taxon>Leifsonia</taxon>
    </lineage>
</organism>
<dbReference type="RefSeq" id="WP_179457816.1">
    <property type="nucleotide sequence ID" value="NZ_BAAAPX010000001.1"/>
</dbReference>
<feature type="transmembrane region" description="Helical" evidence="5">
    <location>
        <begin position="37"/>
        <end position="54"/>
    </location>
</feature>
<keyword evidence="2 5" id="KW-0812">Transmembrane</keyword>
<keyword evidence="4 5" id="KW-0472">Membrane</keyword>
<dbReference type="GO" id="GO:0055085">
    <property type="term" value="P:transmembrane transport"/>
    <property type="evidence" value="ECO:0007669"/>
    <property type="project" value="InterPro"/>
</dbReference>
<dbReference type="GO" id="GO:0016020">
    <property type="term" value="C:membrane"/>
    <property type="evidence" value="ECO:0007669"/>
    <property type="project" value="UniProtKB-SubCell"/>
</dbReference>
<feature type="transmembrane region" description="Helical" evidence="5">
    <location>
        <begin position="329"/>
        <end position="352"/>
    </location>
</feature>
<evidence type="ECO:0000256" key="1">
    <source>
        <dbReference type="ARBA" id="ARBA00004141"/>
    </source>
</evidence>
<keyword evidence="3 5" id="KW-1133">Transmembrane helix</keyword>
<comment type="caution">
    <text evidence="7">The sequence shown here is derived from an EMBL/GenBank/DDBJ whole genome shotgun (WGS) entry which is preliminary data.</text>
</comment>
<feature type="domain" description="Sodium/calcium exchanger membrane region" evidence="6">
    <location>
        <begin position="204"/>
        <end position="344"/>
    </location>
</feature>
<feature type="transmembrane region" description="Helical" evidence="5">
    <location>
        <begin position="107"/>
        <end position="131"/>
    </location>
</feature>
<dbReference type="Pfam" id="PF01699">
    <property type="entry name" value="Na_Ca_ex"/>
    <property type="match status" value="2"/>
</dbReference>
<evidence type="ECO:0000256" key="2">
    <source>
        <dbReference type="ARBA" id="ARBA00022692"/>
    </source>
</evidence>
<keyword evidence="8" id="KW-1185">Reference proteome</keyword>
<dbReference type="InterPro" id="IPR004837">
    <property type="entry name" value="NaCa_Exmemb"/>
</dbReference>
<feature type="transmembrane region" description="Helical" evidence="5">
    <location>
        <begin position="203"/>
        <end position="221"/>
    </location>
</feature>
<evidence type="ECO:0000256" key="3">
    <source>
        <dbReference type="ARBA" id="ARBA00022989"/>
    </source>
</evidence>
<reference evidence="7 8" key="1">
    <citation type="submission" date="2020-07" db="EMBL/GenBank/DDBJ databases">
        <title>Sequencing the genomes of 1000 actinobacteria strains.</title>
        <authorList>
            <person name="Klenk H.-P."/>
        </authorList>
    </citation>
    <scope>NUCLEOTIDE SEQUENCE [LARGE SCALE GENOMIC DNA]</scope>
    <source>
        <strain evidence="7 8">DSM 23871</strain>
    </source>
</reference>
<comment type="subcellular location">
    <subcellularLocation>
        <location evidence="1">Membrane</location>
        <topology evidence="1">Multi-pass membrane protein</topology>
    </subcellularLocation>
</comment>
<gene>
    <name evidence="7" type="ORF">BJ963_003584</name>
</gene>
<evidence type="ECO:0000313" key="7">
    <source>
        <dbReference type="EMBL" id="NYD76065.1"/>
    </source>
</evidence>
<sequence>MASLPFWLLILIFIVAVGAIWVAGIQLSRYTDVLAERFHFGAAFGGLILLAIATNLPELAITVSAASQGNLSIAVGNILGGVAIQTVVLALLDLIGVRGVKSLTYRAGSLALIVEAGLVIAVLSVVIAGSQMPPGLIFFRLTPDTVLIAAIWVAGLVLVRRAGNGMSWYDGGQAPDSQPEPMGHSRVIQEEMATSAGTSTAKALTAFLIAALITLLAGVALERSGSVIADRAGLSGIFFGATVLALATALPEISTGLAAIRMGDYKLAVSDIFGGNAFLPVLFLVATVISGQAVLPEAQAADIYLTALGILLTLVFLLGIAFRPQRKILGMGIDSVFVFVLYVVGTAGLLVVSDF</sequence>
<dbReference type="AlphaFoldDB" id="A0A852T5H1"/>
<evidence type="ECO:0000256" key="5">
    <source>
        <dbReference type="SAM" id="Phobius"/>
    </source>
</evidence>
<feature type="domain" description="Sodium/calcium exchanger membrane region" evidence="6">
    <location>
        <begin position="9"/>
        <end position="127"/>
    </location>
</feature>
<feature type="transmembrane region" description="Helical" evidence="5">
    <location>
        <begin position="6"/>
        <end position="25"/>
    </location>
</feature>
<dbReference type="Gene3D" id="1.20.1420.30">
    <property type="entry name" value="NCX, central ion-binding region"/>
    <property type="match status" value="1"/>
</dbReference>
<feature type="transmembrane region" description="Helical" evidence="5">
    <location>
        <begin position="233"/>
        <end position="260"/>
    </location>
</feature>
<feature type="transmembrane region" description="Helical" evidence="5">
    <location>
        <begin position="74"/>
        <end position="95"/>
    </location>
</feature>
<name>A0A852T5H1_9MICO</name>
<evidence type="ECO:0000313" key="8">
    <source>
        <dbReference type="Proteomes" id="UP000589620"/>
    </source>
</evidence>
<dbReference type="EMBL" id="JACCBJ010000001">
    <property type="protein sequence ID" value="NYD76065.1"/>
    <property type="molecule type" value="Genomic_DNA"/>
</dbReference>
<feature type="transmembrane region" description="Helical" evidence="5">
    <location>
        <begin position="272"/>
        <end position="291"/>
    </location>
</feature>
<evidence type="ECO:0000256" key="4">
    <source>
        <dbReference type="ARBA" id="ARBA00023136"/>
    </source>
</evidence>
<protein>
    <submittedName>
        <fullName evidence="7">Cation:H+ antiporter</fullName>
    </submittedName>
</protein>
<feature type="transmembrane region" description="Helical" evidence="5">
    <location>
        <begin position="137"/>
        <end position="159"/>
    </location>
</feature>
<dbReference type="Proteomes" id="UP000589620">
    <property type="component" value="Unassembled WGS sequence"/>
</dbReference>
<feature type="transmembrane region" description="Helical" evidence="5">
    <location>
        <begin position="303"/>
        <end position="322"/>
    </location>
</feature>
<evidence type="ECO:0000259" key="6">
    <source>
        <dbReference type="Pfam" id="PF01699"/>
    </source>
</evidence>